<dbReference type="AlphaFoldDB" id="A0A5B9MIJ8"/>
<accession>A0A5B9MIJ8</accession>
<gene>
    <name evidence="2" type="ORF">Mal15_48160</name>
</gene>
<evidence type="ECO:0000256" key="1">
    <source>
        <dbReference type="SAM" id="Phobius"/>
    </source>
</evidence>
<sequence length="105" mass="12211">MSQNRNDIREEKPSIEPFRLPDVETPRRLWLPRFWRDSGHWNDAVVSWSMLITPAILRSLSYWMGYTTLALILLPVGYCFGFVLGLCLAMILSTFFSADGMCQRH</sequence>
<protein>
    <submittedName>
        <fullName evidence="2">Uncharacterized protein</fullName>
    </submittedName>
</protein>
<organism evidence="2 3">
    <name type="scientific">Stieleria maiorica</name>
    <dbReference type="NCBI Taxonomy" id="2795974"/>
    <lineage>
        <taxon>Bacteria</taxon>
        <taxon>Pseudomonadati</taxon>
        <taxon>Planctomycetota</taxon>
        <taxon>Planctomycetia</taxon>
        <taxon>Pirellulales</taxon>
        <taxon>Pirellulaceae</taxon>
        <taxon>Stieleria</taxon>
    </lineage>
</organism>
<dbReference type="EMBL" id="CP036264">
    <property type="protein sequence ID" value="QEG00744.1"/>
    <property type="molecule type" value="Genomic_DNA"/>
</dbReference>
<reference evidence="2 3" key="1">
    <citation type="submission" date="2019-02" db="EMBL/GenBank/DDBJ databases">
        <title>Planctomycetal bacteria perform biofilm scaping via a novel small molecule.</title>
        <authorList>
            <person name="Jeske O."/>
            <person name="Boedeker C."/>
            <person name="Wiegand S."/>
            <person name="Breitling P."/>
            <person name="Kallscheuer N."/>
            <person name="Jogler M."/>
            <person name="Rohde M."/>
            <person name="Petersen J."/>
            <person name="Medema M.H."/>
            <person name="Surup F."/>
            <person name="Jogler C."/>
        </authorList>
    </citation>
    <scope>NUCLEOTIDE SEQUENCE [LARGE SCALE GENOMIC DNA]</scope>
    <source>
        <strain evidence="2 3">Mal15</strain>
    </source>
</reference>
<evidence type="ECO:0000313" key="2">
    <source>
        <dbReference type="EMBL" id="QEG00744.1"/>
    </source>
</evidence>
<dbReference type="KEGG" id="smam:Mal15_48160"/>
<evidence type="ECO:0000313" key="3">
    <source>
        <dbReference type="Proteomes" id="UP000321353"/>
    </source>
</evidence>
<name>A0A5B9MIJ8_9BACT</name>
<keyword evidence="1" id="KW-1133">Transmembrane helix</keyword>
<keyword evidence="1" id="KW-0472">Membrane</keyword>
<proteinExistence type="predicted"/>
<dbReference type="Proteomes" id="UP000321353">
    <property type="component" value="Chromosome"/>
</dbReference>
<feature type="transmembrane region" description="Helical" evidence="1">
    <location>
        <begin position="70"/>
        <end position="96"/>
    </location>
</feature>
<keyword evidence="1" id="KW-0812">Transmembrane</keyword>
<keyword evidence="3" id="KW-1185">Reference proteome</keyword>